<reference evidence="2" key="1">
    <citation type="submission" date="2021-02" db="EMBL/GenBank/DDBJ databases">
        <authorList>
            <person name="Nowell W R."/>
        </authorList>
    </citation>
    <scope>NUCLEOTIDE SEQUENCE</scope>
</reference>
<organism evidence="2 5">
    <name type="scientific">Didymodactylos carnosus</name>
    <dbReference type="NCBI Taxonomy" id="1234261"/>
    <lineage>
        <taxon>Eukaryota</taxon>
        <taxon>Metazoa</taxon>
        <taxon>Spiralia</taxon>
        <taxon>Gnathifera</taxon>
        <taxon>Rotifera</taxon>
        <taxon>Eurotatoria</taxon>
        <taxon>Bdelloidea</taxon>
        <taxon>Philodinida</taxon>
        <taxon>Philodinidae</taxon>
        <taxon>Didymodactylos</taxon>
    </lineage>
</organism>
<name>A0A814LPL6_9BILA</name>
<dbReference type="EMBL" id="CAJOBA010003225">
    <property type="protein sequence ID" value="CAF3674804.1"/>
    <property type="molecule type" value="Genomic_DNA"/>
</dbReference>
<dbReference type="EMBL" id="CAJOBC010004655">
    <property type="protein sequence ID" value="CAF3835959.1"/>
    <property type="molecule type" value="Genomic_DNA"/>
</dbReference>
<evidence type="ECO:0000313" key="1">
    <source>
        <dbReference type="EMBL" id="CAF0892896.1"/>
    </source>
</evidence>
<sequence>MGLRPVYHVLAGTMIGLRMNPNSISIPMIRILQTARMRRAVTEESMKYSSRSPTPCNWRLKTTIHCFRGCRNHNICVVYHLIIDVDRSSTPRSGAFYSYQNANVSPHLIG</sequence>
<dbReference type="EMBL" id="CAJNOK010003224">
    <property type="protein sequence ID" value="CAF0892896.1"/>
    <property type="molecule type" value="Genomic_DNA"/>
</dbReference>
<protein>
    <submittedName>
        <fullName evidence="2">Uncharacterized protein</fullName>
    </submittedName>
</protein>
<dbReference type="Proteomes" id="UP000681722">
    <property type="component" value="Unassembled WGS sequence"/>
</dbReference>
<keyword evidence="5" id="KW-1185">Reference proteome</keyword>
<proteinExistence type="predicted"/>
<gene>
    <name evidence="2" type="ORF">GPM918_LOCUS17156</name>
    <name evidence="1" type="ORF">OVA965_LOCUS9219</name>
    <name evidence="4" type="ORF">SRO942_LOCUS17153</name>
    <name evidence="3" type="ORF">TMI583_LOCUS9215</name>
</gene>
<evidence type="ECO:0000313" key="4">
    <source>
        <dbReference type="EMBL" id="CAF3835959.1"/>
    </source>
</evidence>
<comment type="caution">
    <text evidence="2">The sequence shown here is derived from an EMBL/GenBank/DDBJ whole genome shotgun (WGS) entry which is preliminary data.</text>
</comment>
<dbReference type="EMBL" id="CAJNOQ010004656">
    <property type="protein sequence ID" value="CAF1068628.1"/>
    <property type="molecule type" value="Genomic_DNA"/>
</dbReference>
<dbReference type="Proteomes" id="UP000682733">
    <property type="component" value="Unassembled WGS sequence"/>
</dbReference>
<evidence type="ECO:0000313" key="3">
    <source>
        <dbReference type="EMBL" id="CAF3674804.1"/>
    </source>
</evidence>
<dbReference type="OrthoDB" id="10066558at2759"/>
<dbReference type="Proteomes" id="UP000677228">
    <property type="component" value="Unassembled WGS sequence"/>
</dbReference>
<evidence type="ECO:0000313" key="5">
    <source>
        <dbReference type="Proteomes" id="UP000663829"/>
    </source>
</evidence>
<dbReference type="Proteomes" id="UP000663829">
    <property type="component" value="Unassembled WGS sequence"/>
</dbReference>
<dbReference type="AlphaFoldDB" id="A0A814LPL6"/>
<evidence type="ECO:0000313" key="2">
    <source>
        <dbReference type="EMBL" id="CAF1068628.1"/>
    </source>
</evidence>
<accession>A0A814LPL6</accession>